<dbReference type="InterPro" id="IPR036291">
    <property type="entry name" value="NAD(P)-bd_dom_sf"/>
</dbReference>
<dbReference type="Proteomes" id="UP000825935">
    <property type="component" value="Chromosome 7"/>
</dbReference>
<dbReference type="InterPro" id="IPR013149">
    <property type="entry name" value="ADH-like_C"/>
</dbReference>
<evidence type="ECO:0000313" key="10">
    <source>
        <dbReference type="Proteomes" id="UP000825935"/>
    </source>
</evidence>
<dbReference type="AlphaFoldDB" id="A0A8T2UKD5"/>
<dbReference type="OrthoDB" id="417550at2759"/>
<comment type="caution">
    <text evidence="9">The sequence shown here is derived from an EMBL/GenBank/DDBJ whole genome shotgun (WGS) entry which is preliminary data.</text>
</comment>
<keyword evidence="10" id="KW-1185">Reference proteome</keyword>
<dbReference type="GO" id="GO:0046294">
    <property type="term" value="P:formaldehyde catabolic process"/>
    <property type="evidence" value="ECO:0007669"/>
    <property type="project" value="TreeGrafter"/>
</dbReference>
<dbReference type="InterPro" id="IPR011032">
    <property type="entry name" value="GroES-like_sf"/>
</dbReference>
<dbReference type="OMA" id="CSPMCMK"/>
<comment type="cofactor">
    <cofactor evidence="1 7">
        <name>Zn(2+)</name>
        <dbReference type="ChEBI" id="CHEBI:29105"/>
    </cofactor>
</comment>
<evidence type="ECO:0000256" key="2">
    <source>
        <dbReference type="ARBA" id="ARBA00022723"/>
    </source>
</evidence>
<evidence type="ECO:0000256" key="4">
    <source>
        <dbReference type="ARBA" id="ARBA00023002"/>
    </source>
</evidence>
<reference evidence="9" key="1">
    <citation type="submission" date="2021-08" db="EMBL/GenBank/DDBJ databases">
        <title>WGS assembly of Ceratopteris richardii.</title>
        <authorList>
            <person name="Marchant D.B."/>
            <person name="Chen G."/>
            <person name="Jenkins J."/>
            <person name="Shu S."/>
            <person name="Leebens-Mack J."/>
            <person name="Grimwood J."/>
            <person name="Schmutz J."/>
            <person name="Soltis P."/>
            <person name="Soltis D."/>
            <person name="Chen Z.-H."/>
        </authorList>
    </citation>
    <scope>NUCLEOTIDE SEQUENCE</scope>
    <source>
        <strain evidence="9">Whitten #5841</strain>
        <tissue evidence="9">Leaf</tissue>
    </source>
</reference>
<gene>
    <name evidence="9" type="ORF">KP509_07G087600</name>
</gene>
<dbReference type="InterPro" id="IPR020843">
    <property type="entry name" value="ER"/>
</dbReference>
<keyword evidence="2 7" id="KW-0479">Metal-binding</keyword>
<sequence>MAGAPVVGPIKCKAAVAWGPNQELVIEEIEVDAPQADEVRVRIVAVSLCHTDLSFLAMAQAQFPRILGHEGAGVVESVGEGVKDFKVGDHVLPVYVGECGECSNCKRDHNNLCEKYWPCLKGTMMLHPVGQKSRFSVLKEGKVQPILSFFTSTFSEYTVIKADCCAKIHDDAPFEKACLFGCGLPTGFGAAWNTAKVEKGSIVAVIGLGTIGLAAADAARIAGASRVIGIDINPKKFELAKKFGVTECINPKDHQSPIQKVLQDLTSGGVDYCFECVGNVDLMLAALESTREGTGKTIIVGLDPSGRPLSFNPTHLFGRSIMSPVCGEYKGKSHIPGLIDKLVKQELSVDEYITDTLPFEEINKAIALLKNGDCLRCVLTMG</sequence>
<keyword evidence="4" id="KW-0560">Oxidoreductase</keyword>
<dbReference type="SUPFAM" id="SSF50129">
    <property type="entry name" value="GroES-like"/>
    <property type="match status" value="2"/>
</dbReference>
<dbReference type="EMBL" id="CM035412">
    <property type="protein sequence ID" value="KAH7433814.1"/>
    <property type="molecule type" value="Genomic_DNA"/>
</dbReference>
<dbReference type="InterPro" id="IPR002328">
    <property type="entry name" value="ADH_Zn_CS"/>
</dbReference>
<keyword evidence="3 7" id="KW-0862">Zinc</keyword>
<dbReference type="GO" id="GO:0008270">
    <property type="term" value="F:zinc ion binding"/>
    <property type="evidence" value="ECO:0007669"/>
    <property type="project" value="InterPro"/>
</dbReference>
<dbReference type="GO" id="GO:0005829">
    <property type="term" value="C:cytosol"/>
    <property type="evidence" value="ECO:0007669"/>
    <property type="project" value="TreeGrafter"/>
</dbReference>
<dbReference type="PANTHER" id="PTHR43880:SF56">
    <property type="entry name" value="ALCOHOL DEHYDROGENASE-LIKE 4"/>
    <property type="match status" value="1"/>
</dbReference>
<dbReference type="PANTHER" id="PTHR43880">
    <property type="entry name" value="ALCOHOL DEHYDROGENASE"/>
    <property type="match status" value="1"/>
</dbReference>
<protein>
    <recommendedName>
        <fullName evidence="8">Enoyl reductase (ER) domain-containing protein</fullName>
    </recommendedName>
</protein>
<dbReference type="PROSITE" id="PS00059">
    <property type="entry name" value="ADH_ZINC"/>
    <property type="match status" value="1"/>
</dbReference>
<name>A0A8T2UKD5_CERRI</name>
<dbReference type="SMART" id="SM00829">
    <property type="entry name" value="PKS_ER"/>
    <property type="match status" value="1"/>
</dbReference>
<dbReference type="Gene3D" id="3.90.180.10">
    <property type="entry name" value="Medium-chain alcohol dehydrogenases, catalytic domain"/>
    <property type="match status" value="1"/>
</dbReference>
<dbReference type="GO" id="GO:0051903">
    <property type="term" value="F:S-(hydroxymethyl)glutathione dehydrogenase [NAD(P)+] activity"/>
    <property type="evidence" value="ECO:0007669"/>
    <property type="project" value="TreeGrafter"/>
</dbReference>
<keyword evidence="5" id="KW-0520">NAD</keyword>
<dbReference type="FunFam" id="3.90.180.10:FF:000067">
    <property type="entry name" value="alcohol dehydrogenase 1-like isoform X1"/>
    <property type="match status" value="1"/>
</dbReference>
<evidence type="ECO:0000256" key="7">
    <source>
        <dbReference type="RuleBase" id="RU361277"/>
    </source>
</evidence>
<proteinExistence type="inferred from homology"/>
<dbReference type="Pfam" id="PF00107">
    <property type="entry name" value="ADH_zinc_N"/>
    <property type="match status" value="1"/>
</dbReference>
<dbReference type="SUPFAM" id="SSF51735">
    <property type="entry name" value="NAD(P)-binding Rossmann-fold domains"/>
    <property type="match status" value="1"/>
</dbReference>
<comment type="similarity">
    <text evidence="6">Belongs to the zinc-containing alcohol dehydrogenase family. Class-IV subfamily.</text>
</comment>
<organism evidence="9 10">
    <name type="scientific">Ceratopteris richardii</name>
    <name type="common">Triangle waterfern</name>
    <dbReference type="NCBI Taxonomy" id="49495"/>
    <lineage>
        <taxon>Eukaryota</taxon>
        <taxon>Viridiplantae</taxon>
        <taxon>Streptophyta</taxon>
        <taxon>Embryophyta</taxon>
        <taxon>Tracheophyta</taxon>
        <taxon>Polypodiopsida</taxon>
        <taxon>Polypodiidae</taxon>
        <taxon>Polypodiales</taxon>
        <taxon>Pteridineae</taxon>
        <taxon>Pteridaceae</taxon>
        <taxon>Parkerioideae</taxon>
        <taxon>Ceratopteris</taxon>
    </lineage>
</organism>
<dbReference type="Gene3D" id="3.40.50.720">
    <property type="entry name" value="NAD(P)-binding Rossmann-like Domain"/>
    <property type="match status" value="1"/>
</dbReference>
<evidence type="ECO:0000256" key="6">
    <source>
        <dbReference type="ARBA" id="ARBA00060764"/>
    </source>
</evidence>
<dbReference type="FunFam" id="3.40.50.720:FF:000003">
    <property type="entry name" value="S-(hydroxymethyl)glutathione dehydrogenase"/>
    <property type="match status" value="1"/>
</dbReference>
<accession>A0A8T2UKD5</accession>
<evidence type="ECO:0000313" key="9">
    <source>
        <dbReference type="EMBL" id="KAH7433814.1"/>
    </source>
</evidence>
<evidence type="ECO:0000256" key="5">
    <source>
        <dbReference type="ARBA" id="ARBA00023027"/>
    </source>
</evidence>
<evidence type="ECO:0000256" key="3">
    <source>
        <dbReference type="ARBA" id="ARBA00022833"/>
    </source>
</evidence>
<dbReference type="InterPro" id="IPR013154">
    <property type="entry name" value="ADH-like_N"/>
</dbReference>
<feature type="domain" description="Enoyl reductase (ER)" evidence="8">
    <location>
        <begin position="19"/>
        <end position="379"/>
    </location>
</feature>
<evidence type="ECO:0000256" key="1">
    <source>
        <dbReference type="ARBA" id="ARBA00001947"/>
    </source>
</evidence>
<evidence type="ECO:0000259" key="8">
    <source>
        <dbReference type="SMART" id="SM00829"/>
    </source>
</evidence>
<dbReference type="Pfam" id="PF08240">
    <property type="entry name" value="ADH_N"/>
    <property type="match status" value="1"/>
</dbReference>